<reference evidence="1 2" key="1">
    <citation type="submission" date="2017-05" db="EMBL/GenBank/DDBJ databases">
        <title>Complete and WGS of Bordetella genogroups.</title>
        <authorList>
            <person name="Spilker T."/>
            <person name="LiPuma J."/>
        </authorList>
    </citation>
    <scope>NUCLEOTIDE SEQUENCE [LARGE SCALE GENOMIC DNA]</scope>
    <source>
        <strain evidence="1 2">AU10456</strain>
    </source>
</reference>
<sequence>MARHSADVDRQVRIELLRARAAIEREALAHSIAEAGQSLEPSALLRGLWPRLSRGNTSQLLWQGFNLVRRYPMVTSSLSAFIMGGGKRAGLLKVAGGMLAGWKIFQTWRASQRPGPGPR</sequence>
<name>A0A261T8Y5_9BORD</name>
<comment type="caution">
    <text evidence="1">The sequence shown here is derived from an EMBL/GenBank/DDBJ whole genome shotgun (WGS) entry which is preliminary data.</text>
</comment>
<evidence type="ECO:0000313" key="2">
    <source>
        <dbReference type="Proteomes" id="UP000216913"/>
    </source>
</evidence>
<dbReference type="AlphaFoldDB" id="A0A261T8Y5"/>
<dbReference type="RefSeq" id="WP_094803481.1">
    <property type="nucleotide sequence ID" value="NZ_NEVN01000002.1"/>
</dbReference>
<keyword evidence="2" id="KW-1185">Reference proteome</keyword>
<protein>
    <recommendedName>
        <fullName evidence="3">DUF3318 domain-containing protein</fullName>
    </recommendedName>
</protein>
<organism evidence="1 2">
    <name type="scientific">Bordetella genomosp. 5</name>
    <dbReference type="NCBI Taxonomy" id="1395608"/>
    <lineage>
        <taxon>Bacteria</taxon>
        <taxon>Pseudomonadati</taxon>
        <taxon>Pseudomonadota</taxon>
        <taxon>Betaproteobacteria</taxon>
        <taxon>Burkholderiales</taxon>
        <taxon>Alcaligenaceae</taxon>
        <taxon>Bordetella</taxon>
    </lineage>
</organism>
<dbReference type="EMBL" id="NEVP01000012">
    <property type="protein sequence ID" value="OZI45702.1"/>
    <property type="molecule type" value="Genomic_DNA"/>
</dbReference>
<accession>A0A261T8Y5</accession>
<evidence type="ECO:0008006" key="3">
    <source>
        <dbReference type="Google" id="ProtNLM"/>
    </source>
</evidence>
<dbReference type="OrthoDB" id="8639152at2"/>
<gene>
    <name evidence="1" type="ORF">CAL25_20925</name>
</gene>
<proteinExistence type="predicted"/>
<dbReference type="Proteomes" id="UP000216913">
    <property type="component" value="Unassembled WGS sequence"/>
</dbReference>
<evidence type="ECO:0000313" key="1">
    <source>
        <dbReference type="EMBL" id="OZI45702.1"/>
    </source>
</evidence>